<dbReference type="AlphaFoldDB" id="A0A2T5C1B4"/>
<dbReference type="GO" id="GO:0019136">
    <property type="term" value="F:deoxynucleoside kinase activity"/>
    <property type="evidence" value="ECO:0007669"/>
    <property type="project" value="InterPro"/>
</dbReference>
<keyword evidence="4" id="KW-1185">Reference proteome</keyword>
<protein>
    <submittedName>
        <fullName evidence="3">Deoxyadenosine/deoxycytidine kinase</fullName>
    </submittedName>
</protein>
<dbReference type="CDD" id="cd01673">
    <property type="entry name" value="dNK"/>
    <property type="match status" value="1"/>
</dbReference>
<dbReference type="PIRSF" id="PIRSF000705">
    <property type="entry name" value="DNK"/>
    <property type="match status" value="1"/>
</dbReference>
<dbReference type="Gene3D" id="3.40.50.300">
    <property type="entry name" value="P-loop containing nucleotide triphosphate hydrolases"/>
    <property type="match status" value="1"/>
</dbReference>
<dbReference type="InterPro" id="IPR002624">
    <property type="entry name" value="DCK/DGK"/>
</dbReference>
<dbReference type="OrthoDB" id="9776634at2"/>
<dbReference type="SUPFAM" id="SSF52540">
    <property type="entry name" value="P-loop containing nucleoside triphosphate hydrolases"/>
    <property type="match status" value="1"/>
</dbReference>
<dbReference type="InterPro" id="IPR027417">
    <property type="entry name" value="P-loop_NTPase"/>
</dbReference>
<dbReference type="PANTHER" id="PTHR10513:SF46">
    <property type="entry name" value="DEOXYGUANOSINE KINASE"/>
    <property type="match status" value="1"/>
</dbReference>
<dbReference type="GO" id="GO:0005524">
    <property type="term" value="F:ATP binding"/>
    <property type="evidence" value="ECO:0007669"/>
    <property type="project" value="UniProtKB-KW"/>
</dbReference>
<dbReference type="InterPro" id="IPR050566">
    <property type="entry name" value="Deoxyribonucleoside_kinase"/>
</dbReference>
<comment type="caution">
    <text evidence="3">The sequence shown here is derived from an EMBL/GenBank/DDBJ whole genome shotgun (WGS) entry which is preliminary data.</text>
</comment>
<evidence type="ECO:0000256" key="1">
    <source>
        <dbReference type="PIRSR" id="PIRSR000705-3"/>
    </source>
</evidence>
<dbReference type="RefSeq" id="WP_107822522.1">
    <property type="nucleotide sequence ID" value="NZ_OY782574.1"/>
</dbReference>
<keyword evidence="1" id="KW-0067">ATP-binding</keyword>
<evidence type="ECO:0000259" key="2">
    <source>
        <dbReference type="Pfam" id="PF01712"/>
    </source>
</evidence>
<dbReference type="Proteomes" id="UP000243525">
    <property type="component" value="Unassembled WGS sequence"/>
</dbReference>
<keyword evidence="1" id="KW-0547">Nucleotide-binding</keyword>
<reference evidence="3 4" key="1">
    <citation type="submission" date="2018-04" db="EMBL/GenBank/DDBJ databases">
        <title>Genomic Encyclopedia of Archaeal and Bacterial Type Strains, Phase II (KMG-II): from individual species to whole genera.</title>
        <authorList>
            <person name="Goeker M."/>
        </authorList>
    </citation>
    <scope>NUCLEOTIDE SEQUENCE [LARGE SCALE GENOMIC DNA]</scope>
    <source>
        <strain evidence="3 4">DSM 28823</strain>
    </source>
</reference>
<keyword evidence="3" id="KW-0808">Transferase</keyword>
<dbReference type="Pfam" id="PF01712">
    <property type="entry name" value="dNK"/>
    <property type="match status" value="1"/>
</dbReference>
<name>A0A2T5C1B4_9BACT</name>
<dbReference type="PANTHER" id="PTHR10513">
    <property type="entry name" value="DEOXYNUCLEOSIDE KINASE"/>
    <property type="match status" value="1"/>
</dbReference>
<organism evidence="3 4">
    <name type="scientific">Mangrovibacterium marinum</name>
    <dbReference type="NCBI Taxonomy" id="1639118"/>
    <lineage>
        <taxon>Bacteria</taxon>
        <taxon>Pseudomonadati</taxon>
        <taxon>Bacteroidota</taxon>
        <taxon>Bacteroidia</taxon>
        <taxon>Marinilabiliales</taxon>
        <taxon>Prolixibacteraceae</taxon>
        <taxon>Mangrovibacterium</taxon>
    </lineage>
</organism>
<dbReference type="EMBL" id="QAAD01000009">
    <property type="protein sequence ID" value="PTN08380.1"/>
    <property type="molecule type" value="Genomic_DNA"/>
</dbReference>
<evidence type="ECO:0000313" key="3">
    <source>
        <dbReference type="EMBL" id="PTN08380.1"/>
    </source>
</evidence>
<proteinExistence type="predicted"/>
<evidence type="ECO:0000313" key="4">
    <source>
        <dbReference type="Proteomes" id="UP000243525"/>
    </source>
</evidence>
<feature type="binding site" evidence="1">
    <location>
        <begin position="10"/>
        <end position="18"/>
    </location>
    <ligand>
        <name>ATP</name>
        <dbReference type="ChEBI" id="CHEBI:30616"/>
    </ligand>
</feature>
<dbReference type="GO" id="GO:0005737">
    <property type="term" value="C:cytoplasm"/>
    <property type="evidence" value="ECO:0007669"/>
    <property type="project" value="TreeGrafter"/>
</dbReference>
<accession>A0A2T5C1B4</accession>
<dbReference type="InterPro" id="IPR031314">
    <property type="entry name" value="DNK_dom"/>
</dbReference>
<gene>
    <name evidence="3" type="ORF">C8N47_109116</name>
</gene>
<sequence length="213" mass="25338">MDINYLVIEGNIGSGKTSLTKLIASDYGARVLLEGFEDNPFLPKFYQQQDKYAFPLEMSFLADRYNQLSRNIRDFELFSSFWVSDYYFAKSLIFAQTTLNNDEYNLYHRFFQIIYDKLPKPDLYVYLHLSPENLLKNIRKRGRNYEQSIKLEYLSQIENGYFSYLRQQHDFPILLIDTNKVDFVGNEQDYKKIRGIIFDKKHAPGINRVILNE</sequence>
<keyword evidence="3" id="KW-0418">Kinase</keyword>
<feature type="domain" description="Deoxynucleoside kinase" evidence="2">
    <location>
        <begin position="6"/>
        <end position="193"/>
    </location>
</feature>